<sequence length="197" mass="21614">MLTLSSHPSVPVRTHDTTALISAARGGDDRASDFLFRHVYDELRRLSQARISAEPGVVTVSATGLVHEAYLKLLDSDEWADRSHFLAVASRAMRQILCDRARARNAAKRGGADRPITLVPDLDGVVGDEETAADQVLALDGALHRLAERDAGLAQLVELRFFGGLEMTEVAEVMGVSRRTVTRHWARARAYLRADLC</sequence>
<comment type="caution">
    <text evidence="5">The sequence shown here is derived from an EMBL/GenBank/DDBJ whole genome shotgun (WGS) entry which is preliminary data.</text>
</comment>
<evidence type="ECO:0000256" key="1">
    <source>
        <dbReference type="ARBA" id="ARBA00023015"/>
    </source>
</evidence>
<dbReference type="AlphaFoldDB" id="A0A271J382"/>
<dbReference type="Gene3D" id="1.10.10.10">
    <property type="entry name" value="Winged helix-like DNA-binding domain superfamily/Winged helix DNA-binding domain"/>
    <property type="match status" value="1"/>
</dbReference>
<dbReference type="GO" id="GO:0006352">
    <property type="term" value="P:DNA-templated transcription initiation"/>
    <property type="evidence" value="ECO:0007669"/>
    <property type="project" value="InterPro"/>
</dbReference>
<dbReference type="EMBL" id="MQWD01000001">
    <property type="protein sequence ID" value="PAP77747.1"/>
    <property type="molecule type" value="Genomic_DNA"/>
</dbReference>
<keyword evidence="2" id="KW-0731">Sigma factor</keyword>
<proteinExistence type="predicted"/>
<dbReference type="SUPFAM" id="SSF88659">
    <property type="entry name" value="Sigma3 and sigma4 domains of RNA polymerase sigma factors"/>
    <property type="match status" value="1"/>
</dbReference>
<dbReference type="NCBIfam" id="TIGR02937">
    <property type="entry name" value="sigma70-ECF"/>
    <property type="match status" value="1"/>
</dbReference>
<name>A0A271J382_9BACT</name>
<dbReference type="InterPro" id="IPR053812">
    <property type="entry name" value="HTH_Sigma70_ECF-like"/>
</dbReference>
<accession>A0A271J382</accession>
<organism evidence="5 6">
    <name type="scientific">Rubrivirga marina</name>
    <dbReference type="NCBI Taxonomy" id="1196024"/>
    <lineage>
        <taxon>Bacteria</taxon>
        <taxon>Pseudomonadati</taxon>
        <taxon>Rhodothermota</taxon>
        <taxon>Rhodothermia</taxon>
        <taxon>Rhodothermales</taxon>
        <taxon>Rubricoccaceae</taxon>
        <taxon>Rubrivirga</taxon>
    </lineage>
</organism>
<evidence type="ECO:0000313" key="6">
    <source>
        <dbReference type="Proteomes" id="UP000216339"/>
    </source>
</evidence>
<gene>
    <name evidence="5" type="ORF">BSZ37_15485</name>
</gene>
<dbReference type="PANTHER" id="PTHR43133:SF39">
    <property type="entry name" value="SIMILAR TO RNA POLYMERASE SIGMA-E FACTOR"/>
    <property type="match status" value="1"/>
</dbReference>
<reference evidence="5 6" key="1">
    <citation type="submission" date="2016-11" db="EMBL/GenBank/DDBJ databases">
        <title>Study of marine rhodopsin-containing bacteria.</title>
        <authorList>
            <person name="Yoshizawa S."/>
            <person name="Kumagai Y."/>
            <person name="Kogure K."/>
        </authorList>
    </citation>
    <scope>NUCLEOTIDE SEQUENCE [LARGE SCALE GENOMIC DNA]</scope>
    <source>
        <strain evidence="5 6">SAORIC-28</strain>
    </source>
</reference>
<dbReference type="OrthoDB" id="128473at2"/>
<dbReference type="InterPro" id="IPR011517">
    <property type="entry name" value="RNA_pol_sigma70_ECF-like"/>
</dbReference>
<feature type="domain" description="RNA polymerase sigma-70 ECF-like HTH" evidence="4">
    <location>
        <begin position="16"/>
        <end position="195"/>
    </location>
</feature>
<evidence type="ECO:0000256" key="3">
    <source>
        <dbReference type="ARBA" id="ARBA00023163"/>
    </source>
</evidence>
<dbReference type="NCBIfam" id="TIGR02999">
    <property type="entry name" value="Sig-70_X6"/>
    <property type="match status" value="1"/>
</dbReference>
<dbReference type="PANTHER" id="PTHR43133">
    <property type="entry name" value="RNA POLYMERASE ECF-TYPE SIGMA FACTO"/>
    <property type="match status" value="1"/>
</dbReference>
<dbReference type="Pfam" id="PF07638">
    <property type="entry name" value="Sigma70_ECF"/>
    <property type="match status" value="1"/>
</dbReference>
<evidence type="ECO:0000256" key="2">
    <source>
        <dbReference type="ARBA" id="ARBA00023082"/>
    </source>
</evidence>
<evidence type="ECO:0000259" key="4">
    <source>
        <dbReference type="Pfam" id="PF07638"/>
    </source>
</evidence>
<protein>
    <recommendedName>
        <fullName evidence="4">RNA polymerase sigma-70 ECF-like HTH domain-containing protein</fullName>
    </recommendedName>
</protein>
<keyword evidence="3" id="KW-0804">Transcription</keyword>
<dbReference type="InterPro" id="IPR039425">
    <property type="entry name" value="RNA_pol_sigma-70-like"/>
</dbReference>
<dbReference type="InterPro" id="IPR036388">
    <property type="entry name" value="WH-like_DNA-bd_sf"/>
</dbReference>
<dbReference type="InterPro" id="IPR013324">
    <property type="entry name" value="RNA_pol_sigma_r3/r4-like"/>
</dbReference>
<keyword evidence="1" id="KW-0805">Transcription regulation</keyword>
<keyword evidence="6" id="KW-1185">Reference proteome</keyword>
<dbReference type="GO" id="GO:0016987">
    <property type="term" value="F:sigma factor activity"/>
    <property type="evidence" value="ECO:0007669"/>
    <property type="project" value="UniProtKB-KW"/>
</dbReference>
<dbReference type="InterPro" id="IPR014284">
    <property type="entry name" value="RNA_pol_sigma-70_dom"/>
</dbReference>
<evidence type="ECO:0000313" key="5">
    <source>
        <dbReference type="EMBL" id="PAP77747.1"/>
    </source>
</evidence>
<dbReference type="Proteomes" id="UP000216339">
    <property type="component" value="Unassembled WGS sequence"/>
</dbReference>